<keyword evidence="10" id="KW-1185">Reference proteome</keyword>
<evidence type="ECO:0000256" key="4">
    <source>
        <dbReference type="ARBA" id="ARBA00022692"/>
    </source>
</evidence>
<keyword evidence="5 7" id="KW-1133">Transmembrane helix</keyword>
<reference evidence="10" key="1">
    <citation type="submission" date="2016-10" db="EMBL/GenBank/DDBJ databases">
        <authorList>
            <person name="Varghese N."/>
            <person name="Submissions S."/>
        </authorList>
    </citation>
    <scope>NUCLEOTIDE SEQUENCE [LARGE SCALE GENOMIC DNA]</scope>
    <source>
        <strain evidence="10">DSM 26921</strain>
    </source>
</reference>
<comment type="similarity">
    <text evidence="2">Belongs to the UPF0702 family.</text>
</comment>
<dbReference type="PANTHER" id="PTHR34582">
    <property type="entry name" value="UPF0702 TRANSMEMBRANE PROTEIN YCAP"/>
    <property type="match status" value="1"/>
</dbReference>
<accession>A0A1I6HK09</accession>
<name>A0A1I6HK09_9RHOB</name>
<dbReference type="AlphaFoldDB" id="A0A1I6HK09"/>
<dbReference type="Gene3D" id="3.30.240.20">
    <property type="entry name" value="bsu07140 like domains"/>
    <property type="match status" value="1"/>
</dbReference>
<evidence type="ECO:0000256" key="2">
    <source>
        <dbReference type="ARBA" id="ARBA00006448"/>
    </source>
</evidence>
<evidence type="ECO:0000259" key="8">
    <source>
        <dbReference type="Pfam" id="PF04239"/>
    </source>
</evidence>
<evidence type="ECO:0000256" key="1">
    <source>
        <dbReference type="ARBA" id="ARBA00004651"/>
    </source>
</evidence>
<dbReference type="EMBL" id="FOYO01000001">
    <property type="protein sequence ID" value="SFR54795.1"/>
    <property type="molecule type" value="Genomic_DNA"/>
</dbReference>
<evidence type="ECO:0000313" key="10">
    <source>
        <dbReference type="Proteomes" id="UP000199658"/>
    </source>
</evidence>
<evidence type="ECO:0000256" key="6">
    <source>
        <dbReference type="ARBA" id="ARBA00023136"/>
    </source>
</evidence>
<evidence type="ECO:0000256" key="3">
    <source>
        <dbReference type="ARBA" id="ARBA00022475"/>
    </source>
</evidence>
<feature type="transmembrane region" description="Helical" evidence="7">
    <location>
        <begin position="36"/>
        <end position="53"/>
    </location>
</feature>
<sequence>MSMTLELLMRAAISIVVIVALVRINGLRSFSKMAGFDFALTVAIGSILAFIMTSTSTPVWIGPVALVFLFALRHALARLRERFDWGEALDNPPVFLMYDGEILEANLQRTRVTRAELIGKLREANALELSKVRAVILETTGDVSVLHGDAVDNLLLADVSWGDVSARN</sequence>
<evidence type="ECO:0000256" key="5">
    <source>
        <dbReference type="ARBA" id="ARBA00022989"/>
    </source>
</evidence>
<dbReference type="InterPro" id="IPR023090">
    <property type="entry name" value="UPF0702_alpha/beta_dom_sf"/>
</dbReference>
<feature type="transmembrane region" description="Helical" evidence="7">
    <location>
        <begin position="7"/>
        <end position="24"/>
    </location>
</feature>
<feature type="domain" description="YetF C-terminal" evidence="8">
    <location>
        <begin position="88"/>
        <end position="149"/>
    </location>
</feature>
<gene>
    <name evidence="9" type="ORF">SAMN04488002_3098</name>
</gene>
<dbReference type="Proteomes" id="UP000199658">
    <property type="component" value="Unassembled WGS sequence"/>
</dbReference>
<dbReference type="OrthoDB" id="9793799at2"/>
<dbReference type="Pfam" id="PF04239">
    <property type="entry name" value="DUF421"/>
    <property type="match status" value="1"/>
</dbReference>
<organism evidence="9 10">
    <name type="scientific">Litoreibacter janthinus</name>
    <dbReference type="NCBI Taxonomy" id="670154"/>
    <lineage>
        <taxon>Bacteria</taxon>
        <taxon>Pseudomonadati</taxon>
        <taxon>Pseudomonadota</taxon>
        <taxon>Alphaproteobacteria</taxon>
        <taxon>Rhodobacterales</taxon>
        <taxon>Roseobacteraceae</taxon>
        <taxon>Litoreibacter</taxon>
    </lineage>
</organism>
<dbReference type="GO" id="GO:0005886">
    <property type="term" value="C:plasma membrane"/>
    <property type="evidence" value="ECO:0007669"/>
    <property type="project" value="UniProtKB-SubCell"/>
</dbReference>
<keyword evidence="6 7" id="KW-0472">Membrane</keyword>
<comment type="subcellular location">
    <subcellularLocation>
        <location evidence="1">Cell membrane</location>
        <topology evidence="1">Multi-pass membrane protein</topology>
    </subcellularLocation>
</comment>
<dbReference type="InterPro" id="IPR007353">
    <property type="entry name" value="DUF421"/>
</dbReference>
<evidence type="ECO:0000313" key="9">
    <source>
        <dbReference type="EMBL" id="SFR54795.1"/>
    </source>
</evidence>
<dbReference type="STRING" id="670154.SAMN04488002_3098"/>
<dbReference type="RefSeq" id="WP_090218569.1">
    <property type="nucleotide sequence ID" value="NZ_FOYO01000001.1"/>
</dbReference>
<evidence type="ECO:0000256" key="7">
    <source>
        <dbReference type="SAM" id="Phobius"/>
    </source>
</evidence>
<protein>
    <recommendedName>
        <fullName evidence="8">YetF C-terminal domain-containing protein</fullName>
    </recommendedName>
</protein>
<keyword evidence="4 7" id="KW-0812">Transmembrane</keyword>
<keyword evidence="3" id="KW-1003">Cell membrane</keyword>
<dbReference type="PANTHER" id="PTHR34582:SF6">
    <property type="entry name" value="UPF0702 TRANSMEMBRANE PROTEIN YCAP"/>
    <property type="match status" value="1"/>
</dbReference>
<proteinExistence type="inferred from homology"/>